<protein>
    <recommendedName>
        <fullName evidence="4">WXG100 family type VII secretion target</fullName>
    </recommendedName>
</protein>
<evidence type="ECO:0000313" key="2">
    <source>
        <dbReference type="EMBL" id="GAA4972921.1"/>
    </source>
</evidence>
<keyword evidence="1" id="KW-0175">Coiled coil</keyword>
<proteinExistence type="predicted"/>
<organism evidence="2 3">
    <name type="scientific">Yinghuangia aomiensis</name>
    <dbReference type="NCBI Taxonomy" id="676205"/>
    <lineage>
        <taxon>Bacteria</taxon>
        <taxon>Bacillati</taxon>
        <taxon>Actinomycetota</taxon>
        <taxon>Actinomycetes</taxon>
        <taxon>Kitasatosporales</taxon>
        <taxon>Streptomycetaceae</taxon>
        <taxon>Yinghuangia</taxon>
    </lineage>
</organism>
<feature type="coiled-coil region" evidence="1">
    <location>
        <begin position="146"/>
        <end position="173"/>
    </location>
</feature>
<name>A0ABP9HKV5_9ACTN</name>
<accession>A0ABP9HKV5</accession>
<reference evidence="3" key="1">
    <citation type="journal article" date="2019" name="Int. J. Syst. Evol. Microbiol.">
        <title>The Global Catalogue of Microorganisms (GCM) 10K type strain sequencing project: providing services to taxonomists for standard genome sequencing and annotation.</title>
        <authorList>
            <consortium name="The Broad Institute Genomics Platform"/>
            <consortium name="The Broad Institute Genome Sequencing Center for Infectious Disease"/>
            <person name="Wu L."/>
            <person name="Ma J."/>
        </authorList>
    </citation>
    <scope>NUCLEOTIDE SEQUENCE [LARGE SCALE GENOMIC DNA]</scope>
    <source>
        <strain evidence="3">JCM 17986</strain>
    </source>
</reference>
<dbReference type="RefSeq" id="WP_345677320.1">
    <property type="nucleotide sequence ID" value="NZ_BAABHS010000015.1"/>
</dbReference>
<feature type="coiled-coil region" evidence="1">
    <location>
        <begin position="23"/>
        <end position="50"/>
    </location>
</feature>
<keyword evidence="3" id="KW-1185">Reference proteome</keyword>
<gene>
    <name evidence="2" type="ORF">GCM10023205_44040</name>
</gene>
<sequence length="413" mass="45096">MSSAEKEFPGLRFDPAPGLVPSIDQLAAKVREASGQLGNARAELEKALRDPGAWTGPAGGSCHDAVQHIYPDVWIMHDAVSGVERTLGEWSFLLADYQRSRAGLEAQAVEARAAVGRAKDNPDLSIDATVIFSGSDQERKSFFARYDAAKQAADRAEDQLDGILAAAKDLKKQHDESAKAFGGQIRGFADHIPSRDTMAPGGSGIIPAYFTKPPPQAEDMGPKREFNVTDPTAKDQATRLAAQFMVAGQDAYFGNDRAASYMKNWLEGNGRDVQFDARELVNADPAFQQLLNETIKSKGPQGNFDTGWQPGNIYDDMQKGGSSKELQDFYYTMNGYQYRIVGTDFTMVDGHPVGQVRVDIYKRYNWGNPEGGAPRKDIEGVPQNDLARLNETGLAHDFDIVGSTTFYAMPSPS</sequence>
<comment type="caution">
    <text evidence="2">The sequence shown here is derived from an EMBL/GenBank/DDBJ whole genome shotgun (WGS) entry which is preliminary data.</text>
</comment>
<dbReference type="EMBL" id="BAABHS010000015">
    <property type="protein sequence ID" value="GAA4972921.1"/>
    <property type="molecule type" value="Genomic_DNA"/>
</dbReference>
<evidence type="ECO:0000256" key="1">
    <source>
        <dbReference type="SAM" id="Coils"/>
    </source>
</evidence>
<evidence type="ECO:0000313" key="3">
    <source>
        <dbReference type="Proteomes" id="UP001500466"/>
    </source>
</evidence>
<dbReference type="Proteomes" id="UP001500466">
    <property type="component" value="Unassembled WGS sequence"/>
</dbReference>
<evidence type="ECO:0008006" key="4">
    <source>
        <dbReference type="Google" id="ProtNLM"/>
    </source>
</evidence>